<proteinExistence type="inferred from homology"/>
<keyword evidence="5" id="KW-0233">DNA recombination</keyword>
<dbReference type="Pfam" id="PF02646">
    <property type="entry name" value="RmuC"/>
    <property type="match status" value="1"/>
</dbReference>
<dbReference type="InterPro" id="IPR003798">
    <property type="entry name" value="DNA_recombination_RmuC"/>
</dbReference>
<evidence type="ECO:0000256" key="3">
    <source>
        <dbReference type="ARBA" id="ARBA00021840"/>
    </source>
</evidence>
<dbReference type="Proteomes" id="UP000570166">
    <property type="component" value="Unassembled WGS sequence"/>
</dbReference>
<evidence type="ECO:0000256" key="1">
    <source>
        <dbReference type="ARBA" id="ARBA00003416"/>
    </source>
</evidence>
<dbReference type="GO" id="GO:0006310">
    <property type="term" value="P:DNA recombination"/>
    <property type="evidence" value="ECO:0007669"/>
    <property type="project" value="UniProtKB-KW"/>
</dbReference>
<comment type="similarity">
    <text evidence="2">Belongs to the RmuC family.</text>
</comment>
<comment type="function">
    <text evidence="1">Involved in DNA recombination.</text>
</comment>
<keyword evidence="7" id="KW-0812">Transmembrane</keyword>
<comment type="caution">
    <text evidence="8">The sequence shown here is derived from an EMBL/GenBank/DDBJ whole genome shotgun (WGS) entry which is preliminary data.</text>
</comment>
<reference evidence="8 9" key="1">
    <citation type="submission" date="2020-07" db="EMBL/GenBank/DDBJ databases">
        <authorList>
            <person name="Sun Q."/>
        </authorList>
    </citation>
    <scope>NUCLEOTIDE SEQUENCE [LARGE SCALE GENOMIC DNA]</scope>
    <source>
        <strain evidence="8 9">CGMCC 1.13654</strain>
    </source>
</reference>
<dbReference type="EMBL" id="JACEIB010000026">
    <property type="protein sequence ID" value="MBA2935829.1"/>
    <property type="molecule type" value="Genomic_DNA"/>
</dbReference>
<evidence type="ECO:0000256" key="6">
    <source>
        <dbReference type="SAM" id="Coils"/>
    </source>
</evidence>
<keyword evidence="7" id="KW-1133">Transmembrane helix</keyword>
<dbReference type="PANTHER" id="PTHR30563">
    <property type="entry name" value="DNA RECOMBINATION PROTEIN RMUC"/>
    <property type="match status" value="1"/>
</dbReference>
<keyword evidence="9" id="KW-1185">Reference proteome</keyword>
<dbReference type="PANTHER" id="PTHR30563:SF0">
    <property type="entry name" value="DNA RECOMBINATION PROTEIN RMUC"/>
    <property type="match status" value="1"/>
</dbReference>
<feature type="transmembrane region" description="Helical" evidence="7">
    <location>
        <begin position="7"/>
        <end position="29"/>
    </location>
</feature>
<organism evidence="8 9">
    <name type="scientific">Sphingomonas chungangi</name>
    <dbReference type="NCBI Taxonomy" id="2683589"/>
    <lineage>
        <taxon>Bacteria</taxon>
        <taxon>Pseudomonadati</taxon>
        <taxon>Pseudomonadota</taxon>
        <taxon>Alphaproteobacteria</taxon>
        <taxon>Sphingomonadales</taxon>
        <taxon>Sphingomonadaceae</taxon>
        <taxon>Sphingomonas</taxon>
    </lineage>
</organism>
<evidence type="ECO:0000256" key="7">
    <source>
        <dbReference type="SAM" id="Phobius"/>
    </source>
</evidence>
<evidence type="ECO:0000256" key="5">
    <source>
        <dbReference type="ARBA" id="ARBA00023172"/>
    </source>
</evidence>
<gene>
    <name evidence="8" type="primary">rmuC</name>
    <name evidence="8" type="ORF">HZF05_17250</name>
</gene>
<evidence type="ECO:0000313" key="9">
    <source>
        <dbReference type="Proteomes" id="UP000570166"/>
    </source>
</evidence>
<protein>
    <recommendedName>
        <fullName evidence="3">DNA recombination protein RmuC homolog</fullName>
    </recommendedName>
</protein>
<dbReference type="AlphaFoldDB" id="A0A838LB68"/>
<evidence type="ECO:0000313" key="8">
    <source>
        <dbReference type="EMBL" id="MBA2935829.1"/>
    </source>
</evidence>
<evidence type="ECO:0000256" key="2">
    <source>
        <dbReference type="ARBA" id="ARBA00009840"/>
    </source>
</evidence>
<accession>A0A838LB68</accession>
<name>A0A838LB68_9SPHN</name>
<sequence>MEGRLEPVVAVLIACVMLVAGLAAGWLLASRGMAPLKAERDRLDERSRVAETARATAEERANTAALLRTTLDEVTRERDSAQRDLAAERAAAGQRAEAFEARLAELREAKEALSAQFSAIGGRILGEAQKAFLERADQRFAQADERQGERLKALLTPVETTLKRYEENVGKIEKERTEAYGNLTGLISAMREGQEAVRGEAARLVNALRAAPKARGRWGEQQLRNVLETCGLAEHTDFEMEVSVSTEDGRLRPDAVIRVPGGKSLVIDAKVSLNAYQDAYAAIDEAERARFLQAHAAAIKAHVTALAAKSYWSQFEDTPEFVVMFIPGEHFLSAATDADPTLWDYAFQKRVLLAAPTNLVALARTVAGVWRQEKLAVEAQRIGTLGKEMFERLSIAVGHLKRVGGGLNSAVDNYNKFVSSFDGRVMVTARRFRELNIETGGKDLEDIRPIEALASNPTTPELEGPQAEAAE</sequence>
<evidence type="ECO:0000256" key="4">
    <source>
        <dbReference type="ARBA" id="ARBA00023054"/>
    </source>
</evidence>
<feature type="coiled-coil region" evidence="6">
    <location>
        <begin position="64"/>
        <end position="116"/>
    </location>
</feature>
<keyword evidence="7" id="KW-0472">Membrane</keyword>
<keyword evidence="4 6" id="KW-0175">Coiled coil</keyword>